<dbReference type="PANTHER" id="PTHR44229:SF4">
    <property type="entry name" value="15-HYDROXYPROSTAGLANDIN DEHYDROGENASE [NAD(+)]"/>
    <property type="match status" value="1"/>
</dbReference>
<evidence type="ECO:0000313" key="6">
    <source>
        <dbReference type="Proteomes" id="UP001174936"/>
    </source>
</evidence>
<dbReference type="PANTHER" id="PTHR44229">
    <property type="entry name" value="15-HYDROXYPROSTAGLANDIN DEHYDROGENASE [NAD(+)]"/>
    <property type="match status" value="1"/>
</dbReference>
<name>A0AA40CMB4_9PEZI</name>
<dbReference type="Gene3D" id="3.40.50.720">
    <property type="entry name" value="NAD(P)-binding Rossmann-like Domain"/>
    <property type="match status" value="1"/>
</dbReference>
<comment type="similarity">
    <text evidence="1 4">Belongs to the short-chain dehydrogenases/reductases (SDR) family.</text>
</comment>
<proteinExistence type="inferred from homology"/>
<keyword evidence="6" id="KW-1185">Reference proteome</keyword>
<reference evidence="5" key="1">
    <citation type="submission" date="2023-06" db="EMBL/GenBank/DDBJ databases">
        <title>Genome-scale phylogeny and comparative genomics of the fungal order Sordariales.</title>
        <authorList>
            <consortium name="Lawrence Berkeley National Laboratory"/>
            <person name="Hensen N."/>
            <person name="Bonometti L."/>
            <person name="Westerberg I."/>
            <person name="Brannstrom I.O."/>
            <person name="Guillou S."/>
            <person name="Cros-Aarteil S."/>
            <person name="Calhoun S."/>
            <person name="Haridas S."/>
            <person name="Kuo A."/>
            <person name="Mondo S."/>
            <person name="Pangilinan J."/>
            <person name="Riley R."/>
            <person name="Labutti K."/>
            <person name="Andreopoulos B."/>
            <person name="Lipzen A."/>
            <person name="Chen C."/>
            <person name="Yanf M."/>
            <person name="Daum C."/>
            <person name="Ng V."/>
            <person name="Clum A."/>
            <person name="Steindorff A."/>
            <person name="Ohm R."/>
            <person name="Martin F."/>
            <person name="Silar P."/>
            <person name="Natvig D."/>
            <person name="Lalanne C."/>
            <person name="Gautier V."/>
            <person name="Ament-Velasquez S.L."/>
            <person name="Kruys A."/>
            <person name="Hutchinson M.I."/>
            <person name="Powell A.J."/>
            <person name="Barry K."/>
            <person name="Miller A.N."/>
            <person name="Grigoriev I.V."/>
            <person name="Debuchy R."/>
            <person name="Gladieux P."/>
            <person name="Thoren M.H."/>
            <person name="Johannesson H."/>
        </authorList>
    </citation>
    <scope>NUCLEOTIDE SEQUENCE</scope>
    <source>
        <strain evidence="5">SMH2532-1</strain>
    </source>
</reference>
<evidence type="ECO:0000256" key="4">
    <source>
        <dbReference type="RuleBase" id="RU000363"/>
    </source>
</evidence>
<comment type="caution">
    <text evidence="5">The sequence shown here is derived from an EMBL/GenBank/DDBJ whole genome shotgun (WGS) entry which is preliminary data.</text>
</comment>
<evidence type="ECO:0000256" key="1">
    <source>
        <dbReference type="ARBA" id="ARBA00006484"/>
    </source>
</evidence>
<dbReference type="PROSITE" id="PS00061">
    <property type="entry name" value="ADH_SHORT"/>
    <property type="match status" value="1"/>
</dbReference>
<dbReference type="GO" id="GO:0005737">
    <property type="term" value="C:cytoplasm"/>
    <property type="evidence" value="ECO:0007669"/>
    <property type="project" value="TreeGrafter"/>
</dbReference>
<protein>
    <recommendedName>
        <fullName evidence="7">NAD(P)-binding protein</fullName>
    </recommendedName>
</protein>
<dbReference type="InterPro" id="IPR002347">
    <property type="entry name" value="SDR_fam"/>
</dbReference>
<evidence type="ECO:0008006" key="7">
    <source>
        <dbReference type="Google" id="ProtNLM"/>
    </source>
</evidence>
<dbReference type="EMBL" id="JAULSV010000005">
    <property type="protein sequence ID" value="KAK0644241.1"/>
    <property type="molecule type" value="Genomic_DNA"/>
</dbReference>
<dbReference type="InterPro" id="IPR036291">
    <property type="entry name" value="NAD(P)-bd_dom_sf"/>
</dbReference>
<dbReference type="SUPFAM" id="SSF51735">
    <property type="entry name" value="NAD(P)-binding Rossmann-fold domains"/>
    <property type="match status" value="1"/>
</dbReference>
<accession>A0AA40CMB4</accession>
<keyword evidence="3" id="KW-0560">Oxidoreductase</keyword>
<dbReference type="PRINTS" id="PR00081">
    <property type="entry name" value="GDHRDH"/>
</dbReference>
<organism evidence="5 6">
    <name type="scientific">Cercophora newfieldiana</name>
    <dbReference type="NCBI Taxonomy" id="92897"/>
    <lineage>
        <taxon>Eukaryota</taxon>
        <taxon>Fungi</taxon>
        <taxon>Dikarya</taxon>
        <taxon>Ascomycota</taxon>
        <taxon>Pezizomycotina</taxon>
        <taxon>Sordariomycetes</taxon>
        <taxon>Sordariomycetidae</taxon>
        <taxon>Sordariales</taxon>
        <taxon>Lasiosphaeriaceae</taxon>
        <taxon>Cercophora</taxon>
    </lineage>
</organism>
<dbReference type="AlphaFoldDB" id="A0AA40CMB4"/>
<dbReference type="PRINTS" id="PR00080">
    <property type="entry name" value="SDRFAMILY"/>
</dbReference>
<evidence type="ECO:0000256" key="3">
    <source>
        <dbReference type="ARBA" id="ARBA00023002"/>
    </source>
</evidence>
<dbReference type="Pfam" id="PF00106">
    <property type="entry name" value="adh_short"/>
    <property type="match status" value="1"/>
</dbReference>
<dbReference type="InterPro" id="IPR020904">
    <property type="entry name" value="Sc_DH/Rdtase_CS"/>
</dbReference>
<dbReference type="Proteomes" id="UP001174936">
    <property type="component" value="Unassembled WGS sequence"/>
</dbReference>
<evidence type="ECO:0000256" key="2">
    <source>
        <dbReference type="ARBA" id="ARBA00022857"/>
    </source>
</evidence>
<evidence type="ECO:0000313" key="5">
    <source>
        <dbReference type="EMBL" id="KAK0644241.1"/>
    </source>
</evidence>
<dbReference type="GO" id="GO:0016491">
    <property type="term" value="F:oxidoreductase activity"/>
    <property type="evidence" value="ECO:0007669"/>
    <property type="project" value="UniProtKB-KW"/>
</dbReference>
<gene>
    <name evidence="5" type="ORF">B0T16DRAFT_378196</name>
</gene>
<keyword evidence="2" id="KW-0521">NADP</keyword>
<sequence length="294" mass="30241">MTTQKVAIVTGAASGIGLRLATTLVNKNWRVALLDINQEAGSALATTLGPSTLFIPTDVSSYASQSAAFAQAFSHFGRIDALCANAGIVDRWSLYDLAGTAEGKTVADVPDEPDLAATEVDFKGVVYGVRLAVHFMRFNPEEGVSGGKKIVVTSSIAGAVPHPALPEYSAAKAGVVGLVRAIAPVLREKEGIAVSCVCPGLAATAVLPGFVVEAVGDALLTKVDDVVKAYLAYLEVEGEEKAGEVVEVVGGSVDVVPPPRVSTQLGKEMMVAGMGPIFGALHGGESKVDLSGFF</sequence>